<dbReference type="Proteomes" id="UP001054252">
    <property type="component" value="Unassembled WGS sequence"/>
</dbReference>
<dbReference type="PANTHER" id="PTHR33116">
    <property type="entry name" value="REVERSE TRANSCRIPTASE ZINC-BINDING DOMAIN-CONTAINING PROTEIN-RELATED-RELATED"/>
    <property type="match status" value="1"/>
</dbReference>
<dbReference type="Pfam" id="PF13456">
    <property type="entry name" value="RVT_3"/>
    <property type="match status" value="1"/>
</dbReference>
<dbReference type="EMBL" id="BPVZ01000058">
    <property type="protein sequence ID" value="GKV21663.1"/>
    <property type="molecule type" value="Genomic_DNA"/>
</dbReference>
<gene>
    <name evidence="2" type="ORF">SLEP1_g31620</name>
</gene>
<proteinExistence type="predicted"/>
<accession>A0AAV5KAQ4</accession>
<evidence type="ECO:0000259" key="1">
    <source>
        <dbReference type="Pfam" id="PF13456"/>
    </source>
</evidence>
<evidence type="ECO:0000313" key="3">
    <source>
        <dbReference type="Proteomes" id="UP001054252"/>
    </source>
</evidence>
<feature type="domain" description="RNase H type-1" evidence="1">
    <location>
        <begin position="201"/>
        <end position="251"/>
    </location>
</feature>
<organism evidence="2 3">
    <name type="scientific">Rubroshorea leprosula</name>
    <dbReference type="NCBI Taxonomy" id="152421"/>
    <lineage>
        <taxon>Eukaryota</taxon>
        <taxon>Viridiplantae</taxon>
        <taxon>Streptophyta</taxon>
        <taxon>Embryophyta</taxon>
        <taxon>Tracheophyta</taxon>
        <taxon>Spermatophyta</taxon>
        <taxon>Magnoliopsida</taxon>
        <taxon>eudicotyledons</taxon>
        <taxon>Gunneridae</taxon>
        <taxon>Pentapetalae</taxon>
        <taxon>rosids</taxon>
        <taxon>malvids</taxon>
        <taxon>Malvales</taxon>
        <taxon>Dipterocarpaceae</taxon>
        <taxon>Rubroshorea</taxon>
    </lineage>
</organism>
<comment type="caution">
    <text evidence="2">The sequence shown here is derived from an EMBL/GenBank/DDBJ whole genome shotgun (WGS) entry which is preliminary data.</text>
</comment>
<evidence type="ECO:0000313" key="2">
    <source>
        <dbReference type="EMBL" id="GKV21663.1"/>
    </source>
</evidence>
<dbReference type="InterPro" id="IPR002156">
    <property type="entry name" value="RNaseH_domain"/>
</dbReference>
<dbReference type="GO" id="GO:0004523">
    <property type="term" value="F:RNA-DNA hybrid ribonuclease activity"/>
    <property type="evidence" value="ECO:0007669"/>
    <property type="project" value="InterPro"/>
</dbReference>
<reference evidence="2 3" key="1">
    <citation type="journal article" date="2021" name="Commun. Biol.">
        <title>The genome of Shorea leprosula (Dipterocarpaceae) highlights the ecological relevance of drought in aseasonal tropical rainforests.</title>
        <authorList>
            <person name="Ng K.K.S."/>
            <person name="Kobayashi M.J."/>
            <person name="Fawcett J.A."/>
            <person name="Hatakeyama M."/>
            <person name="Paape T."/>
            <person name="Ng C.H."/>
            <person name="Ang C.C."/>
            <person name="Tnah L.H."/>
            <person name="Lee C.T."/>
            <person name="Nishiyama T."/>
            <person name="Sese J."/>
            <person name="O'Brien M.J."/>
            <person name="Copetti D."/>
            <person name="Mohd Noor M.I."/>
            <person name="Ong R.C."/>
            <person name="Putra M."/>
            <person name="Sireger I.Z."/>
            <person name="Indrioko S."/>
            <person name="Kosugi Y."/>
            <person name="Izuno A."/>
            <person name="Isagi Y."/>
            <person name="Lee S.L."/>
            <person name="Shimizu K.K."/>
        </authorList>
    </citation>
    <scope>NUCLEOTIDE SEQUENCE [LARGE SCALE GENOMIC DNA]</scope>
    <source>
        <strain evidence="2">214</strain>
    </source>
</reference>
<dbReference type="AlphaFoldDB" id="A0AAV5KAQ4"/>
<keyword evidence="3" id="KW-1185">Reference proteome</keyword>
<protein>
    <recommendedName>
        <fullName evidence="1">RNase H type-1 domain-containing protein</fullName>
    </recommendedName>
</protein>
<dbReference type="GO" id="GO:0003676">
    <property type="term" value="F:nucleic acid binding"/>
    <property type="evidence" value="ECO:0007669"/>
    <property type="project" value="InterPro"/>
</dbReference>
<sequence length="252" mass="28654">MQHKVMQALNISQVITYDKYLGLPLIIGRKKSICFDFVLERVWSKIKGWKTKLLSRAGKEILIKAVVQAILTYCMGCFKLPQDFLQSLNSIISNFWCGDNTNKWRIHWTRPLYAINCSKPNIFLMVIYWELLRGLMLQWSKCIYNHTCLSPGRSIQDIRHYIKEYKAATTTEDEQLLEAKHNLVVAEKVRTLPPNGVVKINVDASIPHKAGMVSLGVVLRDSNGRVLGASKKTMSFQGGITHVEILAICFGV</sequence>
<dbReference type="PANTHER" id="PTHR33116:SF86">
    <property type="entry name" value="REVERSE TRANSCRIPTASE DOMAIN-CONTAINING PROTEIN"/>
    <property type="match status" value="1"/>
</dbReference>
<name>A0AAV5KAQ4_9ROSI</name>